<accession>A0A5J4VEQ9</accession>
<dbReference type="OrthoDB" id="6781380at2759"/>
<dbReference type="Pfam" id="PF03184">
    <property type="entry name" value="DDE_1"/>
    <property type="match status" value="1"/>
</dbReference>
<evidence type="ECO:0000259" key="1">
    <source>
        <dbReference type="Pfam" id="PF03184"/>
    </source>
</evidence>
<dbReference type="Proteomes" id="UP000324800">
    <property type="component" value="Unassembled WGS sequence"/>
</dbReference>
<organism evidence="2 3">
    <name type="scientific">Streblomastix strix</name>
    <dbReference type="NCBI Taxonomy" id="222440"/>
    <lineage>
        <taxon>Eukaryota</taxon>
        <taxon>Metamonada</taxon>
        <taxon>Preaxostyla</taxon>
        <taxon>Oxymonadida</taxon>
        <taxon>Streblomastigidae</taxon>
        <taxon>Streblomastix</taxon>
    </lineage>
</organism>
<evidence type="ECO:0000313" key="3">
    <source>
        <dbReference type="Proteomes" id="UP000324800"/>
    </source>
</evidence>
<comment type="caution">
    <text evidence="2">The sequence shown here is derived from an EMBL/GenBank/DDBJ whole genome shotgun (WGS) entry which is preliminary data.</text>
</comment>
<dbReference type="AlphaFoldDB" id="A0A5J4VEQ9"/>
<name>A0A5J4VEQ9_9EUKA</name>
<gene>
    <name evidence="2" type="ORF">EZS28_023547</name>
</gene>
<dbReference type="GO" id="GO:0003676">
    <property type="term" value="F:nucleic acid binding"/>
    <property type="evidence" value="ECO:0007669"/>
    <property type="project" value="InterPro"/>
</dbReference>
<feature type="domain" description="DDE-1" evidence="1">
    <location>
        <begin position="130"/>
        <end position="196"/>
    </location>
</feature>
<evidence type="ECO:0000313" key="2">
    <source>
        <dbReference type="EMBL" id="KAA6380926.1"/>
    </source>
</evidence>
<sequence length="252" mass="28212">MLNHKKLSQFLNPRGVGGIESLFGMEQSNKGRSAMRSPSGTENNEGFKQFGQIILTEKCKYKVAGRDKNTTVLAGICLDGSNVCPAIVVRRKTLDYDIFTKGLRNGVDCIVLPSDKGYENKINPTEWEELLLDGHRAYLTKQIKQELTKANIRIIQLLAYTSHCFQPLDLSTFHSMKSKIHNQITGFAPNTQADKIQRSVMALQLATAPFANMHAFAKAAICQDCTKTPHRAIKDEQQLGNQITKLLDDRMK</sequence>
<protein>
    <recommendedName>
        <fullName evidence="1">DDE-1 domain-containing protein</fullName>
    </recommendedName>
</protein>
<proteinExistence type="predicted"/>
<dbReference type="EMBL" id="SNRW01007634">
    <property type="protein sequence ID" value="KAA6380926.1"/>
    <property type="molecule type" value="Genomic_DNA"/>
</dbReference>
<reference evidence="2 3" key="1">
    <citation type="submission" date="2019-03" db="EMBL/GenBank/DDBJ databases">
        <title>Single cell metagenomics reveals metabolic interactions within the superorganism composed of flagellate Streblomastix strix and complex community of Bacteroidetes bacteria on its surface.</title>
        <authorList>
            <person name="Treitli S.C."/>
            <person name="Kolisko M."/>
            <person name="Husnik F."/>
            <person name="Keeling P."/>
            <person name="Hampl V."/>
        </authorList>
    </citation>
    <scope>NUCLEOTIDE SEQUENCE [LARGE SCALE GENOMIC DNA]</scope>
    <source>
        <strain evidence="2">ST1C</strain>
    </source>
</reference>
<dbReference type="InterPro" id="IPR004875">
    <property type="entry name" value="DDE_SF_endonuclease_dom"/>
</dbReference>